<evidence type="ECO:0000256" key="6">
    <source>
        <dbReference type="ARBA" id="ARBA00022833"/>
    </source>
</evidence>
<comment type="subcellular location">
    <subcellularLocation>
        <location evidence="1 14">Nucleus</location>
    </subcellularLocation>
</comment>
<organism evidence="17">
    <name type="scientific">Lepeophtheirus salmonis</name>
    <name type="common">Salmon louse</name>
    <name type="synonym">Caligus salmonis</name>
    <dbReference type="NCBI Taxonomy" id="72036"/>
    <lineage>
        <taxon>Eukaryota</taxon>
        <taxon>Metazoa</taxon>
        <taxon>Ecdysozoa</taxon>
        <taxon>Arthropoda</taxon>
        <taxon>Crustacea</taxon>
        <taxon>Multicrustacea</taxon>
        <taxon>Hexanauplia</taxon>
        <taxon>Copepoda</taxon>
        <taxon>Siphonostomatoida</taxon>
        <taxon>Caligidae</taxon>
        <taxon>Lepeophtheirus</taxon>
    </lineage>
</organism>
<dbReference type="InterPro" id="IPR019787">
    <property type="entry name" value="Znf_PHD-finger"/>
</dbReference>
<evidence type="ECO:0000256" key="1">
    <source>
        <dbReference type="ARBA" id="ARBA00004123"/>
    </source>
</evidence>
<reference evidence="17" key="1">
    <citation type="submission" date="2014-05" db="EMBL/GenBank/DDBJ databases">
        <authorList>
            <person name="Chronopoulou M."/>
        </authorList>
    </citation>
    <scope>NUCLEOTIDE SEQUENCE</scope>
    <source>
        <tissue evidence="17">Whole organism</tissue>
    </source>
</reference>
<dbReference type="PANTHER" id="PTHR10333:SF103">
    <property type="entry name" value="INHIBITOR OF GROWTH PROTEIN 3"/>
    <property type="match status" value="1"/>
</dbReference>
<comment type="similarity">
    <text evidence="2 14">Belongs to the ING family.</text>
</comment>
<dbReference type="EMBL" id="HACA01027113">
    <property type="protein sequence ID" value="CDW44474.1"/>
    <property type="molecule type" value="Transcribed_RNA"/>
</dbReference>
<feature type="binding site" evidence="12">
    <location>
        <position position="359"/>
    </location>
    <ligand>
        <name>Zn(2+)</name>
        <dbReference type="ChEBI" id="CHEBI:29105"/>
        <label>1</label>
    </ligand>
</feature>
<evidence type="ECO:0000256" key="11">
    <source>
        <dbReference type="PIRSR" id="PIRSR628651-50"/>
    </source>
</evidence>
<evidence type="ECO:0000256" key="9">
    <source>
        <dbReference type="ARBA" id="ARBA00023163"/>
    </source>
</evidence>
<evidence type="ECO:0000256" key="5">
    <source>
        <dbReference type="ARBA" id="ARBA00022771"/>
    </source>
</evidence>
<dbReference type="PROSITE" id="PS50016">
    <property type="entry name" value="ZF_PHD_2"/>
    <property type="match status" value="1"/>
</dbReference>
<evidence type="ECO:0000313" key="17">
    <source>
        <dbReference type="EMBL" id="CDW44474.1"/>
    </source>
</evidence>
<dbReference type="GeneID" id="121124348"/>
<evidence type="ECO:0000256" key="8">
    <source>
        <dbReference type="ARBA" id="ARBA00023015"/>
    </source>
</evidence>
<comment type="function">
    <text evidence="14">Component of an histone acetyltransferase complex.</text>
</comment>
<comment type="subunit">
    <text evidence="14">Component of an histone acetyltransferase complex. Interacts with H3K4me3 and to a lesser extent with H3K4me2.</text>
</comment>
<comment type="domain">
    <text evidence="14">The PHD-type zinc finger mediates the binding to H3K4me3.</text>
</comment>
<dbReference type="Pfam" id="PF12998">
    <property type="entry name" value="ING"/>
    <property type="match status" value="1"/>
</dbReference>
<keyword evidence="8" id="KW-0805">Transcription regulation</keyword>
<dbReference type="FunFam" id="3.30.40.10:FF:000103">
    <property type="entry name" value="Inhibitor of growth protein"/>
    <property type="match status" value="1"/>
</dbReference>
<feature type="binding site" evidence="12">
    <location>
        <position position="383"/>
    </location>
    <ligand>
        <name>Zn(2+)</name>
        <dbReference type="ChEBI" id="CHEBI:29105"/>
        <label>1</label>
    </ligand>
</feature>
<keyword evidence="9" id="KW-0804">Transcription</keyword>
<feature type="site" description="Histone H3K4me3 binding" evidence="11">
    <location>
        <position position="358"/>
    </location>
</feature>
<evidence type="ECO:0000256" key="12">
    <source>
        <dbReference type="PIRSR" id="PIRSR628651-51"/>
    </source>
</evidence>
<sequence length="413" mass="45755">MLYLEDYLEMIEHLPSELRDRFTEMREMDLSVQNRVDSLEERQKSFFTNCKRYCPSEREDELVKIRKEYKKVGEEASEKISIAEDCYSLVDRYLRKLDQELHKFKLELEADNRGITEVLEKRSLEMDAPAPNALKENRFPRKHNRKYHSTNAHTSPLNALSLGPSQLTDRKNNHYSGLVEGMIGSSTDSSPLNQTTIPLQHMGPGGNAIAAAASQAIQATQQLVPGRRTSSLKASYEAINLGVQAHEFSIGRELAGAAQNAIAATALGQPVSSIGEGSGNNPAKRQKISKRSSTVTSDSTPQQVLDVVNGGGGSSSLVDEPLLDPSLIGGNSPSTEELLSAGSSQDQEWNYDPSEPRYCICNQVSYGDMVACDNQDCPYEWFHYPCVTITAPPKGKWYCPTCSANMARRKGRK</sequence>
<feature type="binding site" evidence="12">
    <location>
        <position position="377"/>
    </location>
    <ligand>
        <name>Zn(2+)</name>
        <dbReference type="ChEBI" id="CHEBI:29105"/>
        <label>2</label>
    </ligand>
</feature>
<protein>
    <recommendedName>
        <fullName evidence="14">Inhibitor of growth protein</fullName>
    </recommendedName>
</protein>
<dbReference type="SMART" id="SM00249">
    <property type="entry name" value="PHD"/>
    <property type="match status" value="1"/>
</dbReference>
<feature type="compositionally biased region" description="Polar residues" evidence="15">
    <location>
        <begin position="291"/>
        <end position="301"/>
    </location>
</feature>
<dbReference type="Gene3D" id="3.30.40.10">
    <property type="entry name" value="Zinc/RING finger domain, C3HC4 (zinc finger)"/>
    <property type="match status" value="1"/>
</dbReference>
<feature type="region of interest" description="Disordered" evidence="15">
    <location>
        <begin position="270"/>
        <end position="301"/>
    </location>
</feature>
<evidence type="ECO:0000256" key="7">
    <source>
        <dbReference type="ARBA" id="ARBA00022853"/>
    </source>
</evidence>
<dbReference type="AlphaFoldDB" id="A0A0K2V1X3"/>
<dbReference type="InterPro" id="IPR024610">
    <property type="entry name" value="ING_N_histone-binding"/>
</dbReference>
<dbReference type="InterPro" id="IPR028651">
    <property type="entry name" value="ING_fam"/>
</dbReference>
<feature type="site" description="Histone H3K4me3 binding" evidence="11">
    <location>
        <position position="381"/>
    </location>
</feature>
<feature type="site" description="Histone H3K4me3 binding" evidence="11">
    <location>
        <position position="373"/>
    </location>
</feature>
<evidence type="ECO:0000256" key="15">
    <source>
        <dbReference type="SAM" id="MobiDB-lite"/>
    </source>
</evidence>
<feature type="domain" description="PHD-type" evidence="16">
    <location>
        <begin position="356"/>
        <end position="405"/>
    </location>
</feature>
<name>A0A0K2V1X3_LEPSM</name>
<dbReference type="SUPFAM" id="SSF57903">
    <property type="entry name" value="FYVE/PHD zinc finger"/>
    <property type="match status" value="1"/>
</dbReference>
<keyword evidence="3" id="KW-0341">Growth regulation</keyword>
<evidence type="ECO:0000259" key="16">
    <source>
        <dbReference type="PROSITE" id="PS50016"/>
    </source>
</evidence>
<dbReference type="InterPro" id="IPR001965">
    <property type="entry name" value="Znf_PHD"/>
</dbReference>
<feature type="site" description="Histone H3K4me3 binding" evidence="11">
    <location>
        <position position="369"/>
    </location>
</feature>
<gene>
    <name evidence="17" type="primary">Ing3</name>
</gene>
<dbReference type="PROSITE" id="PS01359">
    <property type="entry name" value="ZF_PHD_1"/>
    <property type="match status" value="1"/>
</dbReference>
<keyword evidence="10 14" id="KW-0539">Nucleus</keyword>
<accession>A0A0K2V1X3</accession>
<feature type="compositionally biased region" description="Polar residues" evidence="15">
    <location>
        <begin position="149"/>
        <end position="166"/>
    </location>
</feature>
<dbReference type="PANTHER" id="PTHR10333">
    <property type="entry name" value="INHIBITOR OF GROWTH PROTEIN"/>
    <property type="match status" value="1"/>
</dbReference>
<evidence type="ECO:0000256" key="13">
    <source>
        <dbReference type="PROSITE-ProRule" id="PRU00146"/>
    </source>
</evidence>
<dbReference type="GO" id="GO:0006325">
    <property type="term" value="P:chromatin organization"/>
    <property type="evidence" value="ECO:0007669"/>
    <property type="project" value="UniProtKB-KW"/>
</dbReference>
<dbReference type="InterPro" id="IPR019786">
    <property type="entry name" value="Zinc_finger_PHD-type_CS"/>
</dbReference>
<dbReference type="GO" id="GO:0035267">
    <property type="term" value="C:NuA4 histone acetyltransferase complex"/>
    <property type="evidence" value="ECO:0007669"/>
    <property type="project" value="TreeGrafter"/>
</dbReference>
<dbReference type="SMART" id="SM01408">
    <property type="entry name" value="ING"/>
    <property type="match status" value="1"/>
</dbReference>
<feature type="binding site" evidence="12">
    <location>
        <position position="372"/>
    </location>
    <ligand>
        <name>Zn(2+)</name>
        <dbReference type="ChEBI" id="CHEBI:29105"/>
        <label>2</label>
    </ligand>
</feature>
<feature type="binding site" evidence="12">
    <location>
        <position position="402"/>
    </location>
    <ligand>
        <name>Zn(2+)</name>
        <dbReference type="ChEBI" id="CHEBI:29105"/>
        <label>2</label>
    </ligand>
</feature>
<feature type="region of interest" description="Disordered" evidence="15">
    <location>
        <begin position="147"/>
        <end position="166"/>
    </location>
</feature>
<feature type="binding site" evidence="12">
    <location>
        <position position="399"/>
    </location>
    <ligand>
        <name>Zn(2+)</name>
        <dbReference type="ChEBI" id="CHEBI:29105"/>
        <label>2</label>
    </ligand>
</feature>
<dbReference type="InterPro" id="IPR013083">
    <property type="entry name" value="Znf_RING/FYVE/PHD"/>
</dbReference>
<evidence type="ECO:0000256" key="4">
    <source>
        <dbReference type="ARBA" id="ARBA00022723"/>
    </source>
</evidence>
<dbReference type="RefSeq" id="XP_040575435.1">
    <property type="nucleotide sequence ID" value="XM_040719501.2"/>
</dbReference>
<keyword evidence="6 12" id="KW-0862">Zinc</keyword>
<feature type="binding site" evidence="12">
    <location>
        <position position="361"/>
    </location>
    <ligand>
        <name>Zn(2+)</name>
        <dbReference type="ChEBI" id="CHEBI:29105"/>
        <label>1</label>
    </ligand>
</feature>
<evidence type="ECO:0000256" key="3">
    <source>
        <dbReference type="ARBA" id="ARBA00022604"/>
    </source>
</evidence>
<keyword evidence="5 13" id="KW-0863">Zinc-finger</keyword>
<keyword evidence="7 14" id="KW-0156">Chromatin regulator</keyword>
<proteinExistence type="inferred from homology"/>
<keyword evidence="4 12" id="KW-0479">Metal-binding</keyword>
<dbReference type="CDD" id="cd15505">
    <property type="entry name" value="PHD_ING"/>
    <property type="match status" value="1"/>
</dbReference>
<feature type="binding site" evidence="12">
    <location>
        <position position="386"/>
    </location>
    <ligand>
        <name>Zn(2+)</name>
        <dbReference type="ChEBI" id="CHEBI:29105"/>
        <label>1</label>
    </ligand>
</feature>
<dbReference type="OrthoDB" id="5411773at2759"/>
<dbReference type="GO" id="GO:0008270">
    <property type="term" value="F:zinc ion binding"/>
    <property type="evidence" value="ECO:0007669"/>
    <property type="project" value="UniProtKB-KW"/>
</dbReference>
<dbReference type="InterPro" id="IPR011011">
    <property type="entry name" value="Znf_FYVE_PHD"/>
</dbReference>
<dbReference type="Gene3D" id="6.10.140.1740">
    <property type="match status" value="1"/>
</dbReference>
<evidence type="ECO:0000256" key="10">
    <source>
        <dbReference type="ARBA" id="ARBA00023242"/>
    </source>
</evidence>
<dbReference type="CDD" id="cd16858">
    <property type="entry name" value="ING_ING3_Yng2p"/>
    <property type="match status" value="1"/>
</dbReference>
<dbReference type="GO" id="GO:0005634">
    <property type="term" value="C:nucleus"/>
    <property type="evidence" value="ECO:0007669"/>
    <property type="project" value="UniProtKB-SubCell"/>
</dbReference>
<evidence type="ECO:0000256" key="2">
    <source>
        <dbReference type="ARBA" id="ARBA00010210"/>
    </source>
</evidence>
<evidence type="ECO:0000256" key="14">
    <source>
        <dbReference type="RuleBase" id="RU361213"/>
    </source>
</evidence>